<evidence type="ECO:0000256" key="3">
    <source>
        <dbReference type="ARBA" id="ARBA00022679"/>
    </source>
</evidence>
<evidence type="ECO:0000256" key="2">
    <source>
        <dbReference type="ARBA" id="ARBA00006706"/>
    </source>
</evidence>
<dbReference type="SUPFAM" id="SSF48576">
    <property type="entry name" value="Terpenoid synthases"/>
    <property type="match status" value="1"/>
</dbReference>
<dbReference type="SFLD" id="SFLDG01017">
    <property type="entry name" value="Polyprenyl_Transferase_Like"/>
    <property type="match status" value="1"/>
</dbReference>
<evidence type="ECO:0000256" key="5">
    <source>
        <dbReference type="ARBA" id="ARBA00022842"/>
    </source>
</evidence>
<evidence type="ECO:0000256" key="4">
    <source>
        <dbReference type="ARBA" id="ARBA00022723"/>
    </source>
</evidence>
<dbReference type="InterPro" id="IPR033749">
    <property type="entry name" value="Polyprenyl_synt_CS"/>
</dbReference>
<organism evidence="7 8">
    <name type="scientific">Roseicella aquatilis</name>
    <dbReference type="NCBI Taxonomy" id="2527868"/>
    <lineage>
        <taxon>Bacteria</taxon>
        <taxon>Pseudomonadati</taxon>
        <taxon>Pseudomonadota</taxon>
        <taxon>Alphaproteobacteria</taxon>
        <taxon>Acetobacterales</taxon>
        <taxon>Roseomonadaceae</taxon>
        <taxon>Roseicella</taxon>
    </lineage>
</organism>
<dbReference type="EMBL" id="SKBM01000008">
    <property type="protein sequence ID" value="TCZ63186.1"/>
    <property type="molecule type" value="Genomic_DNA"/>
</dbReference>
<evidence type="ECO:0000313" key="7">
    <source>
        <dbReference type="EMBL" id="TCZ63186.1"/>
    </source>
</evidence>
<protein>
    <submittedName>
        <fullName evidence="7">Polyprenyl synthetase family protein</fullName>
    </submittedName>
</protein>
<comment type="similarity">
    <text evidence="2 6">Belongs to the FPP/GGPP synthase family.</text>
</comment>
<gene>
    <name evidence="7" type="ORF">EXY23_10130</name>
</gene>
<keyword evidence="4" id="KW-0479">Metal-binding</keyword>
<dbReference type="PANTHER" id="PTHR12001:SF85">
    <property type="entry name" value="SHORT CHAIN ISOPRENYL DIPHOSPHATE SYNTHASE"/>
    <property type="match status" value="1"/>
</dbReference>
<dbReference type="PROSITE" id="PS00723">
    <property type="entry name" value="POLYPRENYL_SYNTHASE_1"/>
    <property type="match status" value="1"/>
</dbReference>
<dbReference type="GO" id="GO:0004659">
    <property type="term" value="F:prenyltransferase activity"/>
    <property type="evidence" value="ECO:0007669"/>
    <property type="project" value="InterPro"/>
</dbReference>
<keyword evidence="5" id="KW-0460">Magnesium</keyword>
<dbReference type="GO" id="GO:0046872">
    <property type="term" value="F:metal ion binding"/>
    <property type="evidence" value="ECO:0007669"/>
    <property type="project" value="UniProtKB-KW"/>
</dbReference>
<dbReference type="Gene3D" id="1.10.600.10">
    <property type="entry name" value="Farnesyl Diphosphate Synthase"/>
    <property type="match status" value="1"/>
</dbReference>
<keyword evidence="8" id="KW-1185">Reference proteome</keyword>
<evidence type="ECO:0000256" key="6">
    <source>
        <dbReference type="RuleBase" id="RU004466"/>
    </source>
</evidence>
<dbReference type="SFLD" id="SFLDS00005">
    <property type="entry name" value="Isoprenoid_Synthase_Type_I"/>
    <property type="match status" value="1"/>
</dbReference>
<evidence type="ECO:0000256" key="1">
    <source>
        <dbReference type="ARBA" id="ARBA00001946"/>
    </source>
</evidence>
<sequence>MSAAMDRAGFLARLAGYGDMTRRTLLERLPSGEPEAHLYGPIRDFVARSGKGLRPALLLATCRAFGGRVEDALTSACALELLHNAFLIHDDIQDGSEFRRGLPCLHAQLGTPLAINAGDAMLAGALRLLRRNVGDLGPDTAWLVFDEFDRLIAESLEGQALELGWIRDNDLSVGPADYLRMTLKKTCRYSFIHPCRIGALIAGRRGAALDAFDPFGFLLGAAFQIQDDVLNLVGSRDRYGKEILGDIHEGKRSLMLARLLGLAAPEERRRLGQFLALPRAGRGAAEAAWVFEAMQRHGCIDYAQDAAARLTEGARAAFEAAFAGAAGEDRDFVAQCLDFVTRRDA</sequence>
<reference evidence="7 8" key="1">
    <citation type="submission" date="2019-03" db="EMBL/GenBank/DDBJ databases">
        <title>Paracraurococcus aquatilis NE82 genome sequence.</title>
        <authorList>
            <person name="Zhao Y."/>
            <person name="Du Z."/>
        </authorList>
    </citation>
    <scope>NUCLEOTIDE SEQUENCE [LARGE SCALE GENOMIC DNA]</scope>
    <source>
        <strain evidence="7 8">NE82</strain>
    </source>
</reference>
<proteinExistence type="inferred from homology"/>
<dbReference type="Proteomes" id="UP000295023">
    <property type="component" value="Unassembled WGS sequence"/>
</dbReference>
<evidence type="ECO:0000313" key="8">
    <source>
        <dbReference type="Proteomes" id="UP000295023"/>
    </source>
</evidence>
<dbReference type="InterPro" id="IPR008949">
    <property type="entry name" value="Isoprenoid_synthase_dom_sf"/>
</dbReference>
<comment type="cofactor">
    <cofactor evidence="1">
        <name>Mg(2+)</name>
        <dbReference type="ChEBI" id="CHEBI:18420"/>
    </cofactor>
</comment>
<keyword evidence="3 6" id="KW-0808">Transferase</keyword>
<comment type="caution">
    <text evidence="7">The sequence shown here is derived from an EMBL/GenBank/DDBJ whole genome shotgun (WGS) entry which is preliminary data.</text>
</comment>
<accession>A0A4R4DQL0</accession>
<dbReference type="Pfam" id="PF00348">
    <property type="entry name" value="polyprenyl_synt"/>
    <property type="match status" value="1"/>
</dbReference>
<dbReference type="InterPro" id="IPR000092">
    <property type="entry name" value="Polyprenyl_synt"/>
</dbReference>
<name>A0A4R4DQL0_9PROT</name>
<dbReference type="GO" id="GO:0008299">
    <property type="term" value="P:isoprenoid biosynthetic process"/>
    <property type="evidence" value="ECO:0007669"/>
    <property type="project" value="InterPro"/>
</dbReference>
<dbReference type="AlphaFoldDB" id="A0A4R4DQL0"/>
<dbReference type="PANTHER" id="PTHR12001">
    <property type="entry name" value="GERANYLGERANYL PYROPHOSPHATE SYNTHASE"/>
    <property type="match status" value="1"/>
</dbReference>
<dbReference type="CDD" id="cd00685">
    <property type="entry name" value="Trans_IPPS_HT"/>
    <property type="match status" value="1"/>
</dbReference>
<dbReference type="PROSITE" id="PS00444">
    <property type="entry name" value="POLYPRENYL_SYNTHASE_2"/>
    <property type="match status" value="1"/>
</dbReference>